<feature type="chain" id="PRO_5002174607" evidence="1">
    <location>
        <begin position="21"/>
        <end position="182"/>
    </location>
</feature>
<gene>
    <name evidence="2" type="ORF">OIDMADRAFT_184783</name>
</gene>
<dbReference type="Proteomes" id="UP000054321">
    <property type="component" value="Unassembled WGS sequence"/>
</dbReference>
<dbReference type="OrthoDB" id="4344116at2759"/>
<keyword evidence="3" id="KW-1185">Reference proteome</keyword>
<evidence type="ECO:0000256" key="1">
    <source>
        <dbReference type="SAM" id="SignalP"/>
    </source>
</evidence>
<dbReference type="AlphaFoldDB" id="A0A0C3GS10"/>
<reference evidence="2 3" key="1">
    <citation type="submission" date="2014-04" db="EMBL/GenBank/DDBJ databases">
        <authorList>
            <consortium name="DOE Joint Genome Institute"/>
            <person name="Kuo A."/>
            <person name="Martino E."/>
            <person name="Perotto S."/>
            <person name="Kohler A."/>
            <person name="Nagy L.G."/>
            <person name="Floudas D."/>
            <person name="Copeland A."/>
            <person name="Barry K.W."/>
            <person name="Cichocki N."/>
            <person name="Veneault-Fourrey C."/>
            <person name="LaButti K."/>
            <person name="Lindquist E.A."/>
            <person name="Lipzen A."/>
            <person name="Lundell T."/>
            <person name="Morin E."/>
            <person name="Murat C."/>
            <person name="Sun H."/>
            <person name="Tunlid A."/>
            <person name="Henrissat B."/>
            <person name="Grigoriev I.V."/>
            <person name="Hibbett D.S."/>
            <person name="Martin F."/>
            <person name="Nordberg H.P."/>
            <person name="Cantor M.N."/>
            <person name="Hua S.X."/>
        </authorList>
    </citation>
    <scope>NUCLEOTIDE SEQUENCE [LARGE SCALE GENOMIC DNA]</scope>
    <source>
        <strain evidence="2 3">Zn</strain>
    </source>
</reference>
<proteinExistence type="predicted"/>
<sequence>MRFFTTTSVTALLCSNFVSALFDYITPLACLNAKTVFEQIDTDQLVGIWNNTVCSKGCQPKVSEYQSLRDTYLIPALMTEVEKMGNANLTPYYISLMDSFYEMAENTCGAGDSQSLCQDPSQLKAVAKCVQSNGWSLALSNVLNLLPIMLANPCQNVVDYISSPEVFKATLPAYFENYAANC</sequence>
<accession>A0A0C3GS10</accession>
<keyword evidence="1" id="KW-0732">Signal</keyword>
<protein>
    <submittedName>
        <fullName evidence="2">Uncharacterized protein</fullName>
    </submittedName>
</protein>
<evidence type="ECO:0000313" key="2">
    <source>
        <dbReference type="EMBL" id="KIM93251.1"/>
    </source>
</evidence>
<organism evidence="2 3">
    <name type="scientific">Oidiodendron maius (strain Zn)</name>
    <dbReference type="NCBI Taxonomy" id="913774"/>
    <lineage>
        <taxon>Eukaryota</taxon>
        <taxon>Fungi</taxon>
        <taxon>Dikarya</taxon>
        <taxon>Ascomycota</taxon>
        <taxon>Pezizomycotina</taxon>
        <taxon>Leotiomycetes</taxon>
        <taxon>Leotiomycetes incertae sedis</taxon>
        <taxon>Myxotrichaceae</taxon>
        <taxon>Oidiodendron</taxon>
    </lineage>
</organism>
<dbReference type="EMBL" id="KN832897">
    <property type="protein sequence ID" value="KIM93251.1"/>
    <property type="molecule type" value="Genomic_DNA"/>
</dbReference>
<feature type="signal peptide" evidence="1">
    <location>
        <begin position="1"/>
        <end position="20"/>
    </location>
</feature>
<dbReference type="STRING" id="913774.A0A0C3GS10"/>
<evidence type="ECO:0000313" key="3">
    <source>
        <dbReference type="Proteomes" id="UP000054321"/>
    </source>
</evidence>
<dbReference type="InParanoid" id="A0A0C3GS10"/>
<name>A0A0C3GS10_OIDMZ</name>
<dbReference type="HOGENOM" id="CLU_1434135_0_0_1"/>
<reference evidence="3" key="2">
    <citation type="submission" date="2015-01" db="EMBL/GenBank/DDBJ databases">
        <title>Evolutionary Origins and Diversification of the Mycorrhizal Mutualists.</title>
        <authorList>
            <consortium name="DOE Joint Genome Institute"/>
            <consortium name="Mycorrhizal Genomics Consortium"/>
            <person name="Kohler A."/>
            <person name="Kuo A."/>
            <person name="Nagy L.G."/>
            <person name="Floudas D."/>
            <person name="Copeland A."/>
            <person name="Barry K.W."/>
            <person name="Cichocki N."/>
            <person name="Veneault-Fourrey C."/>
            <person name="LaButti K."/>
            <person name="Lindquist E.A."/>
            <person name="Lipzen A."/>
            <person name="Lundell T."/>
            <person name="Morin E."/>
            <person name="Murat C."/>
            <person name="Riley R."/>
            <person name="Ohm R."/>
            <person name="Sun H."/>
            <person name="Tunlid A."/>
            <person name="Henrissat B."/>
            <person name="Grigoriev I.V."/>
            <person name="Hibbett D.S."/>
            <person name="Martin F."/>
        </authorList>
    </citation>
    <scope>NUCLEOTIDE SEQUENCE [LARGE SCALE GENOMIC DNA]</scope>
    <source>
        <strain evidence="3">Zn</strain>
    </source>
</reference>